<feature type="region of interest" description="Disordered" evidence="1">
    <location>
        <begin position="194"/>
        <end position="214"/>
    </location>
</feature>
<gene>
    <name evidence="2" type="ORF">UFOPK3720_00696</name>
</gene>
<evidence type="ECO:0000313" key="2">
    <source>
        <dbReference type="EMBL" id="CAB4930606.1"/>
    </source>
</evidence>
<dbReference type="EMBL" id="CAFBNB010000109">
    <property type="protein sequence ID" value="CAB4930606.1"/>
    <property type="molecule type" value="Genomic_DNA"/>
</dbReference>
<name>A0A6J7IIZ7_9ZZZZ</name>
<evidence type="ECO:0000256" key="1">
    <source>
        <dbReference type="SAM" id="MobiDB-lite"/>
    </source>
</evidence>
<reference evidence="2" key="1">
    <citation type="submission" date="2020-05" db="EMBL/GenBank/DDBJ databases">
        <authorList>
            <person name="Chiriac C."/>
            <person name="Salcher M."/>
            <person name="Ghai R."/>
            <person name="Kavagutti S V."/>
        </authorList>
    </citation>
    <scope>NUCLEOTIDE SEQUENCE</scope>
</reference>
<accession>A0A6J7IIZ7</accession>
<organism evidence="2">
    <name type="scientific">freshwater metagenome</name>
    <dbReference type="NCBI Taxonomy" id="449393"/>
    <lineage>
        <taxon>unclassified sequences</taxon>
        <taxon>metagenomes</taxon>
        <taxon>ecological metagenomes</taxon>
    </lineage>
</organism>
<dbReference type="AlphaFoldDB" id="A0A6J7IIZ7"/>
<feature type="region of interest" description="Disordered" evidence="1">
    <location>
        <begin position="30"/>
        <end position="51"/>
    </location>
</feature>
<protein>
    <submittedName>
        <fullName evidence="2">Unannotated protein</fullName>
    </submittedName>
</protein>
<sequence>MTNMPGLLAGACVLLLSGCAAADRQAAPLLTSSSSSPSLQASDVPRASSGSNLGSRICVENRSTLSFNGGFEEFDSADADGAMPPGAAICAEGTRLVGADVTGSLVFSDKSRGYIVRHDYNVVNPWIGKPYITFFQDNNSYDPLKKIVVGFKCLPDTGMAEGESRRWDNGILAFTVRRQSDTGWKEFRLEVTDSTDPVTGSDRTARNCTQGDYP</sequence>
<feature type="compositionally biased region" description="Low complexity" evidence="1">
    <location>
        <begin position="30"/>
        <end position="42"/>
    </location>
</feature>
<proteinExistence type="predicted"/>